<dbReference type="EMBL" id="JTJZ01000019">
    <property type="protein sequence ID" value="KHS52389.1"/>
    <property type="molecule type" value="Genomic_DNA"/>
</dbReference>
<dbReference type="AlphaFoldDB" id="A0A0B9ANM4"/>
<reference evidence="3 4" key="1">
    <citation type="submission" date="2014-11" db="EMBL/GenBank/DDBJ databases">
        <title>Draft Genome Sequence of Brevibacterium linens AE038-8.</title>
        <authorList>
            <person name="Maizel D."/>
            <person name="Utturkar S.M."/>
            <person name="Brown S.D."/>
            <person name="Ferrero M."/>
            <person name="Rosen B.P."/>
        </authorList>
    </citation>
    <scope>NUCLEOTIDE SEQUENCE [LARGE SCALE GENOMIC DNA]</scope>
    <source>
        <strain evidence="3 4">AE038-8</strain>
    </source>
</reference>
<evidence type="ECO:0000259" key="2">
    <source>
        <dbReference type="Pfam" id="PF09339"/>
    </source>
</evidence>
<evidence type="ECO:0000313" key="3">
    <source>
        <dbReference type="EMBL" id="KHS52389.1"/>
    </source>
</evidence>
<gene>
    <name evidence="3" type="ORF">AE0388_2039</name>
</gene>
<feature type="region of interest" description="Disordered" evidence="1">
    <location>
        <begin position="1"/>
        <end position="24"/>
    </location>
</feature>
<dbReference type="InterPro" id="IPR036390">
    <property type="entry name" value="WH_DNA-bd_sf"/>
</dbReference>
<dbReference type="PATRIC" id="fig|1703.6.peg.1931"/>
<organism evidence="3 4">
    <name type="scientific">Brevibacterium linens</name>
    <dbReference type="NCBI Taxonomy" id="1703"/>
    <lineage>
        <taxon>Bacteria</taxon>
        <taxon>Bacillati</taxon>
        <taxon>Actinomycetota</taxon>
        <taxon>Actinomycetes</taxon>
        <taxon>Micrococcales</taxon>
        <taxon>Brevibacteriaceae</taxon>
        <taxon>Brevibacterium</taxon>
    </lineage>
</organism>
<dbReference type="InterPro" id="IPR005471">
    <property type="entry name" value="Tscrpt_reg_IclR_N"/>
</dbReference>
<dbReference type="Pfam" id="PF09339">
    <property type="entry name" value="HTH_IclR"/>
    <property type="match status" value="1"/>
</dbReference>
<dbReference type="InterPro" id="IPR036388">
    <property type="entry name" value="WH-like_DNA-bd_sf"/>
</dbReference>
<feature type="domain" description="HTH iclR-type" evidence="2">
    <location>
        <begin position="38"/>
        <end position="77"/>
    </location>
</feature>
<sequence length="265" mass="27724">METVKNNREHSDGDSAALGPEPAVAQTDLSPAVTFVREHLAAQAGAVTISALAAMTGLHQNTVREHLDQLVEAGAATKTKAPSSGRGRPAWLYRAIGSPKTGSSEYLGLASVLAAQIDRTSMNPRADGIAAGLDWGRDLAREVAQNRADAEEHTPADERTPAEETLALLDTLGFAPESVTSDAEAILSDERAPGADVHSFRLTRCPLLEAAHEYPDIVCGVHLGLVRGALEVFGDPAAVSELDPFSEPGACRLHLSDGASGSTHP</sequence>
<dbReference type="SUPFAM" id="SSF46785">
    <property type="entry name" value="Winged helix' DNA-binding domain"/>
    <property type="match status" value="1"/>
</dbReference>
<dbReference type="Gene3D" id="1.10.10.10">
    <property type="entry name" value="Winged helix-like DNA-binding domain superfamily/Winged helix DNA-binding domain"/>
    <property type="match status" value="1"/>
</dbReference>
<keyword evidence="4" id="KW-1185">Reference proteome</keyword>
<dbReference type="GO" id="GO:0003677">
    <property type="term" value="F:DNA binding"/>
    <property type="evidence" value="ECO:0007669"/>
    <property type="project" value="InterPro"/>
</dbReference>
<feature type="compositionally biased region" description="Basic and acidic residues" evidence="1">
    <location>
        <begin position="1"/>
        <end position="13"/>
    </location>
</feature>
<dbReference type="OrthoDB" id="3399802at2"/>
<evidence type="ECO:0000313" key="4">
    <source>
        <dbReference type="Proteomes" id="UP000031488"/>
    </source>
</evidence>
<name>A0A0B9ANM4_BRELN</name>
<dbReference type="Proteomes" id="UP000031488">
    <property type="component" value="Unassembled WGS sequence"/>
</dbReference>
<protein>
    <submittedName>
        <fullName evidence="3">Putative transcriptional regulator</fullName>
    </submittedName>
</protein>
<comment type="caution">
    <text evidence="3">The sequence shown here is derived from an EMBL/GenBank/DDBJ whole genome shotgun (WGS) entry which is preliminary data.</text>
</comment>
<accession>A0A0B9ANM4</accession>
<evidence type="ECO:0000256" key="1">
    <source>
        <dbReference type="SAM" id="MobiDB-lite"/>
    </source>
</evidence>
<proteinExistence type="predicted"/>
<dbReference type="GO" id="GO:0006355">
    <property type="term" value="P:regulation of DNA-templated transcription"/>
    <property type="evidence" value="ECO:0007669"/>
    <property type="project" value="InterPro"/>
</dbReference>